<feature type="transmembrane region" description="Helical" evidence="9">
    <location>
        <begin position="226"/>
        <end position="246"/>
    </location>
</feature>
<feature type="binding site" evidence="7">
    <location>
        <position position="410"/>
    </location>
    <ligand>
        <name>Na(+)</name>
        <dbReference type="ChEBI" id="CHEBI:29101"/>
        <label>1</label>
    </ligand>
</feature>
<dbReference type="PANTHER" id="PTHR11616:SF326">
    <property type="entry name" value="SODIUM-DEPENDENT TRANSPORTER SNF-5"/>
    <property type="match status" value="1"/>
</dbReference>
<keyword evidence="5 9" id="KW-1133">Transmembrane helix</keyword>
<proteinExistence type="predicted"/>
<feature type="transmembrane region" description="Helical" evidence="9">
    <location>
        <begin position="439"/>
        <end position="464"/>
    </location>
</feature>
<evidence type="ECO:0000256" key="7">
    <source>
        <dbReference type="PIRSR" id="PIRSR600175-1"/>
    </source>
</evidence>
<comment type="subcellular location">
    <subcellularLocation>
        <location evidence="1">Membrane</location>
        <topology evidence="1">Multi-pass membrane protein</topology>
    </subcellularLocation>
</comment>
<keyword evidence="2" id="KW-0813">Transport</keyword>
<keyword evidence="3 9" id="KW-0812">Transmembrane</keyword>
<dbReference type="PANTHER" id="PTHR11616">
    <property type="entry name" value="SODIUM/CHLORIDE DEPENDENT TRANSPORTER"/>
    <property type="match status" value="1"/>
</dbReference>
<evidence type="ECO:0000256" key="5">
    <source>
        <dbReference type="ARBA" id="ARBA00022989"/>
    </source>
</evidence>
<feature type="binding site" evidence="7">
    <location>
        <position position="61"/>
    </location>
    <ligand>
        <name>Na(+)</name>
        <dbReference type="ChEBI" id="CHEBI:29101"/>
        <label>1</label>
    </ligand>
</feature>
<reference evidence="10 11" key="1">
    <citation type="journal article" date="2017" name="Curr. Biol.">
        <title>Genome architecture and evolution of a unichromosomal asexual nematode.</title>
        <authorList>
            <person name="Fradin H."/>
            <person name="Zegar C."/>
            <person name="Gutwein M."/>
            <person name="Lucas J."/>
            <person name="Kovtun M."/>
            <person name="Corcoran D."/>
            <person name="Baugh L.R."/>
            <person name="Kiontke K."/>
            <person name="Gunsalus K."/>
            <person name="Fitch D.H."/>
            <person name="Piano F."/>
        </authorList>
    </citation>
    <scope>NUCLEOTIDE SEQUENCE [LARGE SCALE GENOMIC DNA]</scope>
    <source>
        <strain evidence="10">PF1309</strain>
    </source>
</reference>
<dbReference type="OrthoDB" id="6581954at2759"/>
<feature type="transmembrane region" description="Helical" evidence="9">
    <location>
        <begin position="120"/>
        <end position="148"/>
    </location>
</feature>
<keyword evidence="8" id="KW-1015">Disulfide bond</keyword>
<feature type="transmembrane region" description="Helical" evidence="9">
    <location>
        <begin position="564"/>
        <end position="586"/>
    </location>
</feature>
<evidence type="ECO:0000256" key="2">
    <source>
        <dbReference type="ARBA" id="ARBA00022448"/>
    </source>
</evidence>
<dbReference type="GO" id="GO:0005332">
    <property type="term" value="F:gamma-aminobutyric acid:sodium:chloride symporter activity"/>
    <property type="evidence" value="ECO:0007669"/>
    <property type="project" value="TreeGrafter"/>
</dbReference>
<evidence type="ECO:0000313" key="10">
    <source>
        <dbReference type="EMBL" id="PAV87421.1"/>
    </source>
</evidence>
<sequence length="623" mass="70431">MKVGDTKLSNTNGITQLDVHEEKVDAKGKANGSGDTTDRAEWNSTIEYILSILGTVMGYGNIWRFPAIAYENGGSAFLLVYAILTMLFALPIIYAELVMGQYSRSGLSVIFKMYFPAMQGLGWAMALLTVSITIYYILVVSWAAIYMVSVLFGQSSHWVTCDNWWNTIYCSEDNRNAACAKTNPKLPIFFNGTCIATASPKMLSASEEFFTYFVIEPTNGIDEIGWINWKVALSFTIMWICVALILYKGIDSFGKVSLVTATLPHIILIALFIRAITLPGSGTGISYFIGRLNFDYVFRLRTWVTALKQLCFSLFIGYGGLITLASYSKFHNNCFRDAVILVSTDTIMSIFGGITVFGTLGYLSHEVHLPVDKVVQSGTALAFVTYPKAMSIMPLPWLWSFLFFALLFILGTSSQAGMVEVFCTTLYDQWPSTRNHKTIVSAATCFVMFLIGFIMCCGCGFYWFNVYDEFTGSTAIFLTIALECIILSYFYGRRNVMKDVEEMRGPAKKGMMKWIGEHSPYYPFNWLWITPPIALAIMIFTLIRDRMTLRIKGEVYTFPLWAEALGWFLSLSPLIAIPIYFVYNYFKWKRKGKSFKDLFRIQPTMPSYGRIASEKNLNRQQNP</sequence>
<feature type="binding site" evidence="7">
    <location>
        <position position="313"/>
    </location>
    <ligand>
        <name>Na(+)</name>
        <dbReference type="ChEBI" id="CHEBI:29101"/>
        <label>1</label>
    </ligand>
</feature>
<name>A0A2A2LME5_9BILA</name>
<feature type="transmembrane region" description="Helical" evidence="9">
    <location>
        <begin position="339"/>
        <end position="363"/>
    </location>
</feature>
<feature type="transmembrane region" description="Helical" evidence="9">
    <location>
        <begin position="470"/>
        <end position="491"/>
    </location>
</feature>
<feature type="transmembrane region" description="Helical" evidence="9">
    <location>
        <begin position="76"/>
        <end position="99"/>
    </location>
</feature>
<dbReference type="AlphaFoldDB" id="A0A2A2LME5"/>
<dbReference type="Pfam" id="PF00209">
    <property type="entry name" value="SNF"/>
    <property type="match status" value="1"/>
</dbReference>
<feature type="transmembrane region" description="Helical" evidence="9">
    <location>
        <begin position="521"/>
        <end position="544"/>
    </location>
</feature>
<evidence type="ECO:0008006" key="12">
    <source>
        <dbReference type="Google" id="ProtNLM"/>
    </source>
</evidence>
<dbReference type="NCBIfam" id="NF037979">
    <property type="entry name" value="Na_transp"/>
    <property type="match status" value="1"/>
</dbReference>
<dbReference type="SUPFAM" id="SSF161070">
    <property type="entry name" value="SNF-like"/>
    <property type="match status" value="1"/>
</dbReference>
<dbReference type="GO" id="GO:0046872">
    <property type="term" value="F:metal ion binding"/>
    <property type="evidence" value="ECO:0007669"/>
    <property type="project" value="UniProtKB-KW"/>
</dbReference>
<accession>A0A2A2LME5</accession>
<keyword evidence="6 9" id="KW-0472">Membrane</keyword>
<feature type="binding site" evidence="7">
    <location>
        <position position="54"/>
    </location>
    <ligand>
        <name>Na(+)</name>
        <dbReference type="ChEBI" id="CHEBI:29101"/>
        <label>1</label>
    </ligand>
</feature>
<evidence type="ECO:0000256" key="3">
    <source>
        <dbReference type="ARBA" id="ARBA00022692"/>
    </source>
</evidence>
<feature type="transmembrane region" description="Helical" evidence="9">
    <location>
        <begin position="397"/>
        <end position="427"/>
    </location>
</feature>
<comment type="caution">
    <text evidence="10">The sequence shown here is derived from an EMBL/GenBank/DDBJ whole genome shotgun (WGS) entry which is preliminary data.</text>
</comment>
<feature type="transmembrane region" description="Helical" evidence="9">
    <location>
        <begin position="258"/>
        <end position="277"/>
    </location>
</feature>
<dbReference type="STRING" id="2018661.A0A2A2LME5"/>
<evidence type="ECO:0000256" key="8">
    <source>
        <dbReference type="PIRSR" id="PIRSR600175-2"/>
    </source>
</evidence>
<feature type="binding site" evidence="7">
    <location>
        <position position="414"/>
    </location>
    <ligand>
        <name>Na(+)</name>
        <dbReference type="ChEBI" id="CHEBI:29101"/>
        <label>1</label>
    </ligand>
</feature>
<dbReference type="EMBL" id="LIAE01006568">
    <property type="protein sequence ID" value="PAV87421.1"/>
    <property type="molecule type" value="Genomic_DNA"/>
</dbReference>
<evidence type="ECO:0000256" key="4">
    <source>
        <dbReference type="ARBA" id="ARBA00022847"/>
    </source>
</evidence>
<feature type="disulfide bond" evidence="8">
    <location>
        <begin position="161"/>
        <end position="170"/>
    </location>
</feature>
<evidence type="ECO:0000256" key="1">
    <source>
        <dbReference type="ARBA" id="ARBA00004141"/>
    </source>
</evidence>
<dbReference type="PROSITE" id="PS50267">
    <property type="entry name" value="NA_NEUROTRAN_SYMP_3"/>
    <property type="match status" value="1"/>
</dbReference>
<feature type="transmembrane region" description="Helical" evidence="9">
    <location>
        <begin position="306"/>
        <end position="327"/>
    </location>
</feature>
<protein>
    <recommendedName>
        <fullName evidence="12">Transporter</fullName>
    </recommendedName>
</protein>
<keyword evidence="7" id="KW-0479">Metal-binding</keyword>
<dbReference type="GO" id="GO:0043005">
    <property type="term" value="C:neuron projection"/>
    <property type="evidence" value="ECO:0007669"/>
    <property type="project" value="TreeGrafter"/>
</dbReference>
<dbReference type="PRINTS" id="PR00176">
    <property type="entry name" value="NANEUSMPORT"/>
</dbReference>
<evidence type="ECO:0000256" key="6">
    <source>
        <dbReference type="ARBA" id="ARBA00023136"/>
    </source>
</evidence>
<dbReference type="GO" id="GO:0005886">
    <property type="term" value="C:plasma membrane"/>
    <property type="evidence" value="ECO:0007669"/>
    <property type="project" value="TreeGrafter"/>
</dbReference>
<dbReference type="InterPro" id="IPR037272">
    <property type="entry name" value="SNS_sf"/>
</dbReference>
<keyword evidence="11" id="KW-1185">Reference proteome</keyword>
<organism evidence="10 11">
    <name type="scientific">Diploscapter pachys</name>
    <dbReference type="NCBI Taxonomy" id="2018661"/>
    <lineage>
        <taxon>Eukaryota</taxon>
        <taxon>Metazoa</taxon>
        <taxon>Ecdysozoa</taxon>
        <taxon>Nematoda</taxon>
        <taxon>Chromadorea</taxon>
        <taxon>Rhabditida</taxon>
        <taxon>Rhabditina</taxon>
        <taxon>Rhabditomorpha</taxon>
        <taxon>Rhabditoidea</taxon>
        <taxon>Rhabditidae</taxon>
        <taxon>Diploscapter</taxon>
    </lineage>
</organism>
<gene>
    <name evidence="10" type="ORF">WR25_18411</name>
</gene>
<dbReference type="InterPro" id="IPR000175">
    <property type="entry name" value="Na/ntran_symport"/>
</dbReference>
<keyword evidence="4" id="KW-0769">Symport</keyword>
<evidence type="ECO:0000313" key="11">
    <source>
        <dbReference type="Proteomes" id="UP000218231"/>
    </source>
</evidence>
<feature type="transmembrane region" description="Helical" evidence="9">
    <location>
        <begin position="48"/>
        <end position="70"/>
    </location>
</feature>
<keyword evidence="7" id="KW-0915">Sodium</keyword>
<dbReference type="Proteomes" id="UP000218231">
    <property type="component" value="Unassembled WGS sequence"/>
</dbReference>
<evidence type="ECO:0000256" key="9">
    <source>
        <dbReference type="SAM" id="Phobius"/>
    </source>
</evidence>